<evidence type="ECO:0000256" key="1">
    <source>
        <dbReference type="SAM" id="SignalP"/>
    </source>
</evidence>
<dbReference type="EMBL" id="CP011125">
    <property type="protein sequence ID" value="AKF09392.1"/>
    <property type="molecule type" value="Genomic_DNA"/>
</dbReference>
<dbReference type="STRING" id="927083.DB32_006541"/>
<proteinExistence type="predicted"/>
<sequence length="285" mass="29259">MTRLVRLLPLVLVALLALTGCHRRARATATVAQPATSGGVVATSISHRHYRNLLRIASRDTQCHHRELSAQEVSPGIFSISGCGQLRDYVMVCSGRRHCRWVGIQPVEAVAIAETQCATGQVVVQPTGPLSRTVSACGQTLQYALACAPGACAWSRGAVAGGVVMQTEPGTAVIVVPDAYASPSQQVQVQEASTAGVVGDESADVVQIDAAGTLQSLLATQIAAIRQCTGGAPVTLAIRWTAQGQVGVALAPPHAGTQVEACVQAAVGSVVLQGVSGPGQVQASF</sequence>
<keyword evidence="3" id="KW-1185">Reference proteome</keyword>
<dbReference type="OrthoDB" id="5514879at2"/>
<dbReference type="AlphaFoldDB" id="A0A0F6W7H4"/>
<organism evidence="2 3">
    <name type="scientific">Sandaracinus amylolyticus</name>
    <dbReference type="NCBI Taxonomy" id="927083"/>
    <lineage>
        <taxon>Bacteria</taxon>
        <taxon>Pseudomonadati</taxon>
        <taxon>Myxococcota</taxon>
        <taxon>Polyangia</taxon>
        <taxon>Polyangiales</taxon>
        <taxon>Sandaracinaceae</taxon>
        <taxon>Sandaracinus</taxon>
    </lineage>
</organism>
<protein>
    <recommendedName>
        <fullName evidence="4">Lipoprotein</fullName>
    </recommendedName>
</protein>
<dbReference type="KEGG" id="samy:DB32_006541"/>
<dbReference type="Proteomes" id="UP000034883">
    <property type="component" value="Chromosome"/>
</dbReference>
<accession>A0A0F6W7H4</accession>
<dbReference type="PROSITE" id="PS51257">
    <property type="entry name" value="PROKAR_LIPOPROTEIN"/>
    <property type="match status" value="1"/>
</dbReference>
<feature type="signal peptide" evidence="1">
    <location>
        <begin position="1"/>
        <end position="27"/>
    </location>
</feature>
<evidence type="ECO:0000313" key="3">
    <source>
        <dbReference type="Proteomes" id="UP000034883"/>
    </source>
</evidence>
<reference evidence="2 3" key="1">
    <citation type="submission" date="2015-03" db="EMBL/GenBank/DDBJ databases">
        <title>Genome assembly of Sandaracinus amylolyticus DSM 53668.</title>
        <authorList>
            <person name="Sharma G."/>
            <person name="Subramanian S."/>
        </authorList>
    </citation>
    <scope>NUCLEOTIDE SEQUENCE [LARGE SCALE GENOMIC DNA]</scope>
    <source>
        <strain evidence="2 3">DSM 53668</strain>
    </source>
</reference>
<gene>
    <name evidence="2" type="ORF">DB32_006541</name>
</gene>
<name>A0A0F6W7H4_9BACT</name>
<feature type="chain" id="PRO_5002511366" description="Lipoprotein" evidence="1">
    <location>
        <begin position="28"/>
        <end position="285"/>
    </location>
</feature>
<dbReference type="RefSeq" id="WP_053236440.1">
    <property type="nucleotide sequence ID" value="NZ_CP011125.1"/>
</dbReference>
<evidence type="ECO:0008006" key="4">
    <source>
        <dbReference type="Google" id="ProtNLM"/>
    </source>
</evidence>
<evidence type="ECO:0000313" key="2">
    <source>
        <dbReference type="EMBL" id="AKF09392.1"/>
    </source>
</evidence>
<keyword evidence="1" id="KW-0732">Signal</keyword>